<dbReference type="Pfam" id="PF01400">
    <property type="entry name" value="Astacin"/>
    <property type="match status" value="1"/>
</dbReference>
<dbReference type="EMBL" id="RCHS01001791">
    <property type="protein sequence ID" value="RMX51425.1"/>
    <property type="molecule type" value="Genomic_DNA"/>
</dbReference>
<dbReference type="STRING" id="46731.A0A3M6UCR9"/>
<dbReference type="InterPro" id="IPR001506">
    <property type="entry name" value="Peptidase_M12A"/>
</dbReference>
<proteinExistence type="predicted"/>
<gene>
    <name evidence="4" type="ORF">pdam_00012610</name>
</gene>
<sequence>MARAFLLGLCVFFAAFAFGRGLKGAMEQILEANMNPEGKGRPPCLKWSSKFIFHQSPLHQDLLAKWWSPTLTAIVVFTYLEIVTQQIGLKSTCDSKNLENTCNPNPHHSPPGKHLPYYQGDIRLTKKQQENLKKYGDPSKSSADSRAASSVDSERWPNAIIPYTFDCSIGNMESAVRSVKNAIKQWERKTCLRFVPRTNEKAYLEFFKDQGCWGHVGHHGYKTQISIGISLT</sequence>
<dbReference type="GO" id="GO:0006508">
    <property type="term" value="P:proteolysis"/>
    <property type="evidence" value="ECO:0007669"/>
    <property type="project" value="InterPro"/>
</dbReference>
<dbReference type="AlphaFoldDB" id="A0A3M6UCR9"/>
<accession>A0A3M6UCR9</accession>
<feature type="signal peptide" evidence="2">
    <location>
        <begin position="1"/>
        <end position="21"/>
    </location>
</feature>
<evidence type="ECO:0000313" key="4">
    <source>
        <dbReference type="EMBL" id="RMX51425.1"/>
    </source>
</evidence>
<dbReference type="PANTHER" id="PTHR10127">
    <property type="entry name" value="DISCOIDIN, CUB, EGF, LAMININ , AND ZINC METALLOPROTEASE DOMAIN CONTAINING"/>
    <property type="match status" value="1"/>
</dbReference>
<comment type="caution">
    <text evidence="4">The sequence shown here is derived from an EMBL/GenBank/DDBJ whole genome shotgun (WGS) entry which is preliminary data.</text>
</comment>
<comment type="caution">
    <text evidence="1">Lacks conserved residue(s) required for the propagation of feature annotation.</text>
</comment>
<keyword evidence="5" id="KW-1185">Reference proteome</keyword>
<dbReference type="Gene3D" id="3.40.390.10">
    <property type="entry name" value="Collagenase (Catalytic Domain)"/>
    <property type="match status" value="1"/>
</dbReference>
<feature type="chain" id="PRO_5018267660" description="Peptidase M12A domain-containing protein" evidence="2">
    <location>
        <begin position="22"/>
        <end position="232"/>
    </location>
</feature>
<evidence type="ECO:0000256" key="1">
    <source>
        <dbReference type="PROSITE-ProRule" id="PRU01211"/>
    </source>
</evidence>
<protein>
    <recommendedName>
        <fullName evidence="3">Peptidase M12A domain-containing protein</fullName>
    </recommendedName>
</protein>
<dbReference type="SUPFAM" id="SSF55486">
    <property type="entry name" value="Metalloproteases ('zincins'), catalytic domain"/>
    <property type="match status" value="1"/>
</dbReference>
<feature type="domain" description="Peptidase M12A" evidence="3">
    <location>
        <begin position="146"/>
        <end position="232"/>
    </location>
</feature>
<dbReference type="GO" id="GO:0004222">
    <property type="term" value="F:metalloendopeptidase activity"/>
    <property type="evidence" value="ECO:0007669"/>
    <property type="project" value="InterPro"/>
</dbReference>
<dbReference type="Proteomes" id="UP000275408">
    <property type="component" value="Unassembled WGS sequence"/>
</dbReference>
<dbReference type="InterPro" id="IPR024079">
    <property type="entry name" value="MetalloPept_cat_dom_sf"/>
</dbReference>
<name>A0A3M6UCR9_POCDA</name>
<feature type="non-terminal residue" evidence="4">
    <location>
        <position position="232"/>
    </location>
</feature>
<evidence type="ECO:0000259" key="3">
    <source>
        <dbReference type="PROSITE" id="PS51864"/>
    </source>
</evidence>
<evidence type="ECO:0000313" key="5">
    <source>
        <dbReference type="Proteomes" id="UP000275408"/>
    </source>
</evidence>
<evidence type="ECO:0000256" key="2">
    <source>
        <dbReference type="SAM" id="SignalP"/>
    </source>
</evidence>
<reference evidence="4 5" key="1">
    <citation type="journal article" date="2018" name="Sci. Rep.">
        <title>Comparative analysis of the Pocillopora damicornis genome highlights role of immune system in coral evolution.</title>
        <authorList>
            <person name="Cunning R."/>
            <person name="Bay R.A."/>
            <person name="Gillette P."/>
            <person name="Baker A.C."/>
            <person name="Traylor-Knowles N."/>
        </authorList>
    </citation>
    <scope>NUCLEOTIDE SEQUENCE [LARGE SCALE GENOMIC DNA]</scope>
    <source>
        <strain evidence="4">RSMAS</strain>
        <tissue evidence="4">Whole animal</tissue>
    </source>
</reference>
<dbReference type="PROSITE" id="PS51864">
    <property type="entry name" value="ASTACIN"/>
    <property type="match status" value="1"/>
</dbReference>
<organism evidence="4 5">
    <name type="scientific">Pocillopora damicornis</name>
    <name type="common">Cauliflower coral</name>
    <name type="synonym">Millepora damicornis</name>
    <dbReference type="NCBI Taxonomy" id="46731"/>
    <lineage>
        <taxon>Eukaryota</taxon>
        <taxon>Metazoa</taxon>
        <taxon>Cnidaria</taxon>
        <taxon>Anthozoa</taxon>
        <taxon>Hexacorallia</taxon>
        <taxon>Scleractinia</taxon>
        <taxon>Astrocoeniina</taxon>
        <taxon>Pocilloporidae</taxon>
        <taxon>Pocillopora</taxon>
    </lineage>
</organism>
<keyword evidence="2" id="KW-0732">Signal</keyword>
<dbReference type="PANTHER" id="PTHR10127:SF893">
    <property type="entry name" value="METALLOENDOPEPTIDASE"/>
    <property type="match status" value="1"/>
</dbReference>